<dbReference type="Proteomes" id="UP000481858">
    <property type="component" value="Unassembled WGS sequence"/>
</dbReference>
<dbReference type="SUPFAM" id="SSF53474">
    <property type="entry name" value="alpha/beta-Hydrolases"/>
    <property type="match status" value="1"/>
</dbReference>
<organism evidence="3 4">
    <name type="scientific">Xylaria multiplex</name>
    <dbReference type="NCBI Taxonomy" id="323545"/>
    <lineage>
        <taxon>Eukaryota</taxon>
        <taxon>Fungi</taxon>
        <taxon>Dikarya</taxon>
        <taxon>Ascomycota</taxon>
        <taxon>Pezizomycotina</taxon>
        <taxon>Sordariomycetes</taxon>
        <taxon>Xylariomycetidae</taxon>
        <taxon>Xylariales</taxon>
        <taxon>Xylariaceae</taxon>
        <taxon>Xylaria</taxon>
    </lineage>
</organism>
<dbReference type="InParanoid" id="A0A7C8NBN6"/>
<dbReference type="InterPro" id="IPR029058">
    <property type="entry name" value="AB_hydrolase_fold"/>
</dbReference>
<dbReference type="PANTHER" id="PTHR17630:SF44">
    <property type="entry name" value="PROTEIN AIM2"/>
    <property type="match status" value="1"/>
</dbReference>
<dbReference type="InterPro" id="IPR002925">
    <property type="entry name" value="Dienelactn_hydro"/>
</dbReference>
<evidence type="ECO:0000256" key="1">
    <source>
        <dbReference type="SAM" id="MobiDB-lite"/>
    </source>
</evidence>
<evidence type="ECO:0000259" key="2">
    <source>
        <dbReference type="Pfam" id="PF01738"/>
    </source>
</evidence>
<dbReference type="AlphaFoldDB" id="A0A7C8NBN6"/>
<dbReference type="FunCoup" id="A0A7C8NBN6">
    <property type="interactions" value="223"/>
</dbReference>
<evidence type="ECO:0000313" key="4">
    <source>
        <dbReference type="Proteomes" id="UP000481858"/>
    </source>
</evidence>
<comment type="caution">
    <text evidence="3">The sequence shown here is derived from an EMBL/GenBank/DDBJ whole genome shotgun (WGS) entry which is preliminary data.</text>
</comment>
<dbReference type="Pfam" id="PF01738">
    <property type="entry name" value="DLH"/>
    <property type="match status" value="1"/>
</dbReference>
<feature type="domain" description="Dienelactone hydrolase" evidence="2">
    <location>
        <begin position="259"/>
        <end position="477"/>
    </location>
</feature>
<reference evidence="3 4" key="1">
    <citation type="submission" date="2019-12" db="EMBL/GenBank/DDBJ databases">
        <title>Draft genome sequence of the ascomycete Xylaria multiplex DSM 110363.</title>
        <authorList>
            <person name="Buettner E."/>
            <person name="Kellner H."/>
        </authorList>
    </citation>
    <scope>NUCLEOTIDE SEQUENCE [LARGE SCALE GENOMIC DNA]</scope>
    <source>
        <strain evidence="3 4">DSM 110363</strain>
    </source>
</reference>
<gene>
    <name evidence="3" type="ORF">GQX73_g2005</name>
</gene>
<dbReference type="EMBL" id="WUBL01000012">
    <property type="protein sequence ID" value="KAF2971537.1"/>
    <property type="molecule type" value="Genomic_DNA"/>
</dbReference>
<feature type="region of interest" description="Disordered" evidence="1">
    <location>
        <begin position="48"/>
        <end position="127"/>
    </location>
</feature>
<dbReference type="GO" id="GO:0016787">
    <property type="term" value="F:hydrolase activity"/>
    <property type="evidence" value="ECO:0007669"/>
    <property type="project" value="InterPro"/>
</dbReference>
<accession>A0A7C8NBN6</accession>
<proteinExistence type="predicted"/>
<dbReference type="PANTHER" id="PTHR17630">
    <property type="entry name" value="DIENELACTONE HYDROLASE"/>
    <property type="match status" value="1"/>
</dbReference>
<protein>
    <recommendedName>
        <fullName evidence="2">Dienelactone hydrolase domain-containing protein</fullName>
    </recommendedName>
</protein>
<sequence>MTTRSTLQALRTLHQIPSVLATLVDSRVSLTTLRSKWRWKFRVGWLRRLGRKSPPGPGKSTHPYDTGIGEESGSGPGSGPTSTLNDDGQGCWKLFTRVPQASSSPAPVPKLSHTKEEPRPETPRTPVQFLRYLTNPKKSPLPRPRTASSFDCDKPTVKCTKCTMQTPDLQPKATSAAAKHPILEVLQLWWGGVDLRLPLQADNHRDGVGSSSTTRQPQFLNLYILLSNMASNAPGTCCTVGVKHDGISTGADIKVGKHDAYLATPDPAKAHKDVAILYVPDVIGIWQNSKLMADQYAANGYLTLIIDLFNGDPVSLNPPQGFDLFAWREKGTNGDNPHTAEYVDPIVVEAIKWLQTEKGVKKLGAVGYCFGAKYVARHFKDGISVGYFAHPSFVDEDELRGFKGPLSIAAAETDVIFPSEKRHRSEEILKEVGQPYQINLYSGVVHGFAVRADITKKDQKFAKEQAFIQAIQWFDNFLL</sequence>
<feature type="compositionally biased region" description="Basic and acidic residues" evidence="1">
    <location>
        <begin position="113"/>
        <end position="122"/>
    </location>
</feature>
<keyword evidence="4" id="KW-1185">Reference proteome</keyword>
<name>A0A7C8NBN6_9PEZI</name>
<dbReference type="OrthoDB" id="17560at2759"/>
<evidence type="ECO:0000313" key="3">
    <source>
        <dbReference type="EMBL" id="KAF2971537.1"/>
    </source>
</evidence>
<dbReference type="Gene3D" id="3.40.50.1820">
    <property type="entry name" value="alpha/beta hydrolase"/>
    <property type="match status" value="1"/>
</dbReference>